<comment type="caution">
    <text evidence="2">The sequence shown here is derived from an EMBL/GenBank/DDBJ whole genome shotgun (WGS) entry which is preliminary data.</text>
</comment>
<organism evidence="2 3">
    <name type="scientific">Pseudomonas putida</name>
    <name type="common">Arthrobacter siderocapsulatus</name>
    <dbReference type="NCBI Taxonomy" id="303"/>
    <lineage>
        <taxon>Bacteria</taxon>
        <taxon>Pseudomonadati</taxon>
        <taxon>Pseudomonadota</taxon>
        <taxon>Gammaproteobacteria</taxon>
        <taxon>Pseudomonadales</taxon>
        <taxon>Pseudomonadaceae</taxon>
        <taxon>Pseudomonas</taxon>
    </lineage>
</organism>
<evidence type="ECO:0000256" key="1">
    <source>
        <dbReference type="SAM" id="SignalP"/>
    </source>
</evidence>
<proteinExistence type="predicted"/>
<dbReference type="Proteomes" id="UP000193675">
    <property type="component" value="Unassembled WGS sequence"/>
</dbReference>
<dbReference type="AlphaFoldDB" id="A0A1X1A4Z2"/>
<name>A0A1X1A4Z2_PSEPU</name>
<feature type="signal peptide" evidence="1">
    <location>
        <begin position="1"/>
        <end position="20"/>
    </location>
</feature>
<dbReference type="EMBL" id="NBWC01000004">
    <property type="protein sequence ID" value="ORL67024.1"/>
    <property type="molecule type" value="Genomic_DNA"/>
</dbReference>
<feature type="chain" id="PRO_5013321274" description="Halovibrin HvnA" evidence="1">
    <location>
        <begin position="21"/>
        <end position="295"/>
    </location>
</feature>
<evidence type="ECO:0000313" key="3">
    <source>
        <dbReference type="Proteomes" id="UP000193675"/>
    </source>
</evidence>
<protein>
    <recommendedName>
        <fullName evidence="4">Halovibrin HvnA</fullName>
    </recommendedName>
</protein>
<evidence type="ECO:0000313" key="2">
    <source>
        <dbReference type="EMBL" id="ORL67024.1"/>
    </source>
</evidence>
<reference evidence="2 3" key="1">
    <citation type="submission" date="2017-04" db="EMBL/GenBank/DDBJ databases">
        <title>Presence of VIM-2 positive Pseudomonas species in chickens and their surrounding environment.</title>
        <authorList>
            <person name="Zhang R."/>
        </authorList>
    </citation>
    <scope>NUCLEOTIDE SEQUENCE [LARGE SCALE GENOMIC DNA]</scope>
    <source>
        <strain evidence="2 3">DZ-C18</strain>
    </source>
</reference>
<sequence length="295" mass="32981">MFKTLPIATLVATTLLTAHASPGKTSAHTSLGQRTAAQMQQNYDATPARCEGNAVPAHACSGVLLRATKPGPGYHTWHHSPNTKAKDGLSFSYIRADIPTSRLAADGRSGFTLYPQLQRPRGSSYYEVLCAWPTDGDTWTRNSNGCGDNSQTPQVEQACHQKGIDTAEQWIAEFRRSGDYKQQCAFDVRYARIPGRADAFHQSLRAKQLFGKELPFQWNELILRAWDESTSARLPIQSFFHIEGMPGALQQAQTDQRDWYKTNGTFIPVIRIRLPSEGSKQARFTYHEHEQAVAR</sequence>
<accession>A0A1X1A4Z2</accession>
<gene>
    <name evidence="2" type="ORF">B7H17_03355</name>
</gene>
<evidence type="ECO:0008006" key="4">
    <source>
        <dbReference type="Google" id="ProtNLM"/>
    </source>
</evidence>
<keyword evidence="1" id="KW-0732">Signal</keyword>